<name>A0AA43ZDS5_9HYPH</name>
<protein>
    <submittedName>
        <fullName evidence="2">Acyltransferase</fullName>
    </submittedName>
</protein>
<keyword evidence="2" id="KW-0808">Transferase</keyword>
<dbReference type="CDD" id="cd04647">
    <property type="entry name" value="LbH_MAT_like"/>
    <property type="match status" value="1"/>
</dbReference>
<reference evidence="2" key="1">
    <citation type="submission" date="2020-03" db="EMBL/GenBank/DDBJ databases">
        <title>Ferranicluibacter endophyticum gen. nov., sp. nov., a new genus isolated from Rubus ulmifolius Schott. stem.</title>
        <authorList>
            <person name="Roca-Couso R."/>
            <person name="Flores-Felix J.D."/>
            <person name="Igual J.M."/>
            <person name="Rivas R."/>
        </authorList>
    </citation>
    <scope>NUCLEOTIDE SEQUENCE</scope>
    <source>
        <strain evidence="2">CRRU44</strain>
    </source>
</reference>
<sequence length="195" mass="20986">MNIIEQFPGENEILIAEDVLRDFPGNVVVNGKGNRVVFGRPFTCSDIYIEVNGGGTVEVGSRCLLSGQHIRLFVPGRITLGDGCAFNGTSHLHMHESATIQLGRDCLIAGNTSFSSSHVHKILDLDTGERLNPADDIIVGDHVWVSADATLWPGAKVGNDSVVGKGSYVSKEFPANCIIAGTPARVVRERITWAF</sequence>
<dbReference type="EMBL" id="JAANCM010000004">
    <property type="protein sequence ID" value="NHT75940.1"/>
    <property type="molecule type" value="Genomic_DNA"/>
</dbReference>
<keyword evidence="3" id="KW-1185">Reference proteome</keyword>
<dbReference type="Proteomes" id="UP001155840">
    <property type="component" value="Unassembled WGS sequence"/>
</dbReference>
<gene>
    <name evidence="1" type="ORF">G8E10_09325</name>
    <name evidence="2" type="ORF">G8E10_09660</name>
</gene>
<keyword evidence="2" id="KW-0012">Acyltransferase</keyword>
<dbReference type="InterPro" id="IPR011004">
    <property type="entry name" value="Trimer_LpxA-like_sf"/>
</dbReference>
<dbReference type="InterPro" id="IPR051159">
    <property type="entry name" value="Hexapeptide_acetyltransf"/>
</dbReference>
<evidence type="ECO:0000313" key="3">
    <source>
        <dbReference type="Proteomes" id="UP001155840"/>
    </source>
</evidence>
<comment type="caution">
    <text evidence="2">The sequence shown here is derived from an EMBL/GenBank/DDBJ whole genome shotgun (WGS) entry which is preliminary data.</text>
</comment>
<dbReference type="PANTHER" id="PTHR23416:SF78">
    <property type="entry name" value="LIPOPOLYSACCHARIDE BIOSYNTHESIS O-ACETYL TRANSFERASE WBBJ-RELATED"/>
    <property type="match status" value="1"/>
</dbReference>
<dbReference type="SUPFAM" id="SSF51161">
    <property type="entry name" value="Trimeric LpxA-like enzymes"/>
    <property type="match status" value="1"/>
</dbReference>
<dbReference type="EMBL" id="JAANCM010000004">
    <property type="protein sequence ID" value="NHT76000.1"/>
    <property type="molecule type" value="Genomic_DNA"/>
</dbReference>
<evidence type="ECO:0000313" key="1">
    <source>
        <dbReference type="EMBL" id="NHT75940.1"/>
    </source>
</evidence>
<accession>A0AA43ZDS5</accession>
<evidence type="ECO:0000313" key="2">
    <source>
        <dbReference type="EMBL" id="NHT76000.1"/>
    </source>
</evidence>
<organism evidence="2 3">
    <name type="scientific">Ferranicluibacter rubi</name>
    <dbReference type="NCBI Taxonomy" id="2715133"/>
    <lineage>
        <taxon>Bacteria</taxon>
        <taxon>Pseudomonadati</taxon>
        <taxon>Pseudomonadota</taxon>
        <taxon>Alphaproteobacteria</taxon>
        <taxon>Hyphomicrobiales</taxon>
        <taxon>Rhizobiaceae</taxon>
        <taxon>Ferranicluibacter</taxon>
    </lineage>
</organism>
<dbReference type="AlphaFoldDB" id="A0AA43ZDS5"/>
<dbReference type="RefSeq" id="WP_167128327.1">
    <property type="nucleotide sequence ID" value="NZ_JAANCM010000004.1"/>
</dbReference>
<dbReference type="PANTHER" id="PTHR23416">
    <property type="entry name" value="SIALIC ACID SYNTHASE-RELATED"/>
    <property type="match status" value="1"/>
</dbReference>
<proteinExistence type="predicted"/>
<dbReference type="GO" id="GO:0016746">
    <property type="term" value="F:acyltransferase activity"/>
    <property type="evidence" value="ECO:0007669"/>
    <property type="project" value="UniProtKB-KW"/>
</dbReference>
<dbReference type="Gene3D" id="2.160.10.10">
    <property type="entry name" value="Hexapeptide repeat proteins"/>
    <property type="match status" value="1"/>
</dbReference>